<gene>
    <name evidence="4" type="ORF">SAMN05878391_1283</name>
</gene>
<proteinExistence type="inferred from homology"/>
<evidence type="ECO:0000313" key="5">
    <source>
        <dbReference type="Proteomes" id="UP000219412"/>
    </source>
</evidence>
<keyword evidence="2" id="KW-0175">Coiled coil</keyword>
<dbReference type="InterPro" id="IPR029044">
    <property type="entry name" value="Nucleotide-diphossugar_trans"/>
</dbReference>
<dbReference type="GO" id="GO:0016758">
    <property type="term" value="F:hexosyltransferase activity"/>
    <property type="evidence" value="ECO:0007669"/>
    <property type="project" value="UniProtKB-ARBA"/>
</dbReference>
<feature type="domain" description="Glycosyltransferase 2-like" evidence="3">
    <location>
        <begin position="251"/>
        <end position="386"/>
    </location>
</feature>
<dbReference type="PANTHER" id="PTHR22916">
    <property type="entry name" value="GLYCOSYLTRANSFERASE"/>
    <property type="match status" value="1"/>
</dbReference>
<dbReference type="InterPro" id="IPR001173">
    <property type="entry name" value="Glyco_trans_2-like"/>
</dbReference>
<name>A0A285UHC6_9STAP</name>
<dbReference type="EMBL" id="OBQF01000002">
    <property type="protein sequence ID" value="SOC41212.1"/>
    <property type="molecule type" value="Genomic_DNA"/>
</dbReference>
<dbReference type="CDD" id="cd00761">
    <property type="entry name" value="Glyco_tranf_GTA_type"/>
    <property type="match status" value="1"/>
</dbReference>
<accession>A0A285UHC6</accession>
<feature type="coiled-coil region" evidence="2">
    <location>
        <begin position="4"/>
        <end position="52"/>
    </location>
</feature>
<comment type="similarity">
    <text evidence="1">Belongs to the glycosyltransferase 2 family.</text>
</comment>
<keyword evidence="5" id="KW-1185">Reference proteome</keyword>
<dbReference type="Gene3D" id="3.90.550.10">
    <property type="entry name" value="Spore Coat Polysaccharide Biosynthesis Protein SpsA, Chain A"/>
    <property type="match status" value="1"/>
</dbReference>
<dbReference type="AlphaFoldDB" id="A0A285UHC6"/>
<dbReference type="RefSeq" id="WP_179647132.1">
    <property type="nucleotide sequence ID" value="NZ_OBQF01000002.1"/>
</dbReference>
<dbReference type="Proteomes" id="UP000219412">
    <property type="component" value="Unassembled WGS sequence"/>
</dbReference>
<reference evidence="5" key="1">
    <citation type="submission" date="2017-08" db="EMBL/GenBank/DDBJ databases">
        <authorList>
            <person name="Varghese N."/>
            <person name="Submissions S."/>
        </authorList>
    </citation>
    <scope>NUCLEOTIDE SEQUENCE [LARGE SCALE GENOMIC DNA]</scope>
    <source>
        <strain evidence="5">DSM 23173</strain>
    </source>
</reference>
<protein>
    <submittedName>
        <fullName evidence="4">Glycosyl transferase family 2</fullName>
    </submittedName>
</protein>
<dbReference type="SUPFAM" id="SSF53448">
    <property type="entry name" value="Nucleotide-diphospho-sugar transferases"/>
    <property type="match status" value="1"/>
</dbReference>
<sequence length="675" mass="76568">MIENEQLTAELQAARARLARSEADRDESYGELAAAQAEFRNAERFIEGAKRLPQSLKGFVRATGAYALGRRNRKQLYSPSYRQKDARNKLKPYIYHLYDLGFTGKALRDLEAVHAASDGSLKRAAAWELALWHANKHTETGARRAFEYLPGAVKGVKDADFLRRAAIMAAECADRAGSRDAAGRILKTVMDQAHPDLYLAAANLEDDLDKRAEWINRAMTVYGIAPIRFDGSTYEDLSATAPRETGGPKVTVIMPAYNAAEGIATGMESILNQTWQNIELIVVDDCSRDNTVDIVKKYAERDPRVKLLSTPTNSGPYVARNIALKEATGEFVTINDADDWSHPEKIETQARHLMDNIDTIANTSAHARLTEELKLHRRGTPGTYIFSNMSSLMFRRRQVSENIGYWDTVRFAADSEYKKRIAVVFGNDAVVDLDSGPLSFPRQSSGSLTGSSAFGYKGFLAGVRKEYAEAHGRFHRKADKLELHYPYNQTERKYPVPEPMWTEREEKPDGYRHFDIVIIADFRMGNAHHQETIKEIQLNKRRGLRTGLVQMAHYDFNMPKGIDEGIRQVIDGKAVQMLVYGEYIKADVMIIKHPGVFLENQEYIPVVKARVVRGVLEENFKHLRQCTRNASEYAGKEVKWYPMDDTVREDINEKQIRLSAENWTDYISKLDEWII</sequence>
<evidence type="ECO:0000256" key="1">
    <source>
        <dbReference type="ARBA" id="ARBA00006739"/>
    </source>
</evidence>
<keyword evidence="4" id="KW-0808">Transferase</keyword>
<organism evidence="4 5">
    <name type="scientific">Salinicoccus kekensis</name>
    <dbReference type="NCBI Taxonomy" id="714307"/>
    <lineage>
        <taxon>Bacteria</taxon>
        <taxon>Bacillati</taxon>
        <taxon>Bacillota</taxon>
        <taxon>Bacilli</taxon>
        <taxon>Bacillales</taxon>
        <taxon>Staphylococcaceae</taxon>
        <taxon>Salinicoccus</taxon>
    </lineage>
</organism>
<evidence type="ECO:0000259" key="3">
    <source>
        <dbReference type="Pfam" id="PF00535"/>
    </source>
</evidence>
<evidence type="ECO:0000256" key="2">
    <source>
        <dbReference type="SAM" id="Coils"/>
    </source>
</evidence>
<dbReference type="PANTHER" id="PTHR22916:SF3">
    <property type="entry name" value="UDP-GLCNAC:BETAGAL BETA-1,3-N-ACETYLGLUCOSAMINYLTRANSFERASE-LIKE PROTEIN 1"/>
    <property type="match status" value="1"/>
</dbReference>
<dbReference type="Pfam" id="PF00535">
    <property type="entry name" value="Glycos_transf_2"/>
    <property type="match status" value="1"/>
</dbReference>
<evidence type="ECO:0000313" key="4">
    <source>
        <dbReference type="EMBL" id="SOC41212.1"/>
    </source>
</evidence>